<dbReference type="EMBL" id="AOGE01000008">
    <property type="protein sequence ID" value="ELT50654.1"/>
    <property type="molecule type" value="Genomic_DNA"/>
</dbReference>
<comment type="caution">
    <text evidence="1">The sequence shown here is derived from an EMBL/GenBank/DDBJ whole genome shotgun (WGS) entry which is preliminary data.</text>
</comment>
<dbReference type="InterPro" id="IPR038390">
    <property type="entry name" value="Metal_Tscrpt_repr_sf"/>
</dbReference>
<dbReference type="Gene3D" id="1.20.58.1000">
    <property type="entry name" value="Metal-sensitive repressor, helix protomer"/>
    <property type="match status" value="1"/>
</dbReference>
<name>M5K1A3_9HYPH</name>
<evidence type="ECO:0000313" key="2">
    <source>
        <dbReference type="Proteomes" id="UP000011971"/>
    </source>
</evidence>
<dbReference type="Proteomes" id="UP000011971">
    <property type="component" value="Unassembled WGS sequence"/>
</dbReference>
<sequence length="103" mass="11215">MRGAANGLIAEVMESHLRETFSPDVDSADKDNLGGYDENVEGVMKIARRYLVARVGFPALFSLLNEAQALFADAFVFCPQTLGLCNQGTGLYNLVSCRLGRNL</sequence>
<gene>
    <name evidence="1" type="ORF">D584_02838</name>
</gene>
<evidence type="ECO:0000313" key="1">
    <source>
        <dbReference type="EMBL" id="ELT50654.1"/>
    </source>
</evidence>
<dbReference type="AlphaFoldDB" id="M5K1A3"/>
<proteinExistence type="predicted"/>
<protein>
    <submittedName>
        <fullName evidence="1">Uncharacterized protein</fullName>
    </submittedName>
</protein>
<reference evidence="1 2" key="1">
    <citation type="journal article" date="2013" name="Gut Pathog.">
        <title>Draft genome of Ochrobactrum intermedium strain M86 isolated from non-ulcer dyspeptic individual from India.</title>
        <authorList>
            <person name="Kulkarni G."/>
            <person name="Dhotre D."/>
            <person name="Dharne M."/>
            <person name="Shetty S."/>
            <person name="Chowdhury S."/>
            <person name="Misra V."/>
            <person name="Misra S."/>
            <person name="Patole M."/>
            <person name="Shouche Y."/>
        </authorList>
    </citation>
    <scope>NUCLEOTIDE SEQUENCE [LARGE SCALE GENOMIC DNA]</scope>
    <source>
        <strain evidence="1 2">M86</strain>
    </source>
</reference>
<accession>M5K1A3</accession>
<organism evidence="1 2">
    <name type="scientific">Brucella intermedia M86</name>
    <dbReference type="NCBI Taxonomy" id="1234597"/>
    <lineage>
        <taxon>Bacteria</taxon>
        <taxon>Pseudomonadati</taxon>
        <taxon>Pseudomonadota</taxon>
        <taxon>Alphaproteobacteria</taxon>
        <taxon>Hyphomicrobiales</taxon>
        <taxon>Brucellaceae</taxon>
        <taxon>Brucella/Ochrobactrum group</taxon>
        <taxon>Brucella</taxon>
    </lineage>
</organism>